<gene>
    <name evidence="6" type="primary">U100A</name>
</gene>
<keyword evidence="6" id="KW-0261">Viral envelope protein</keyword>
<dbReference type="EMBL" id="MW049324">
    <property type="protein sequence ID" value="QOI15878.1"/>
    <property type="molecule type" value="Genomic_DNA"/>
</dbReference>
<name>A0A8E4LG87_HHV6H</name>
<organismHost>
    <name type="scientific">Homo sapiens</name>
    <name type="common">Human</name>
    <dbReference type="NCBI Taxonomy" id="9606"/>
</organismHost>
<evidence type="ECO:0000313" key="7">
    <source>
        <dbReference type="EMBL" id="QOI16050.1"/>
    </source>
</evidence>
<feature type="domain" description="Glycoprotein Q2/Q1/105" evidence="4">
    <location>
        <begin position="27"/>
        <end position="178"/>
    </location>
</feature>
<reference evidence="6" key="1">
    <citation type="submission" date="2020-09" db="EMBL/GenBank/DDBJ databases">
        <title>Exploring the relationship between human herpesvirus 6 telomeric integration and excision and transmission in populations.</title>
        <authorList>
            <person name="Wood M.L."/>
            <person name="Veal C.D."/>
            <person name="Neumann R."/>
            <person name="Nichols J."/>
            <person name="Suarez N.M."/>
            <person name="Parker A."/>
            <person name="Batini C."/>
            <person name="Codd V."/>
            <person name="Flamand L."/>
            <person name="Davison A.J."/>
            <person name="Royle N.J."/>
        </authorList>
    </citation>
    <scope>NUCLEOTIDE SEQUENCE</scope>
    <source>
        <strain evidence="5">HHV6B_704016</strain>
        <strain evidence="6">HHV6B_704021</strain>
        <strain evidence="7">HHV6B_801018</strain>
        <strain evidence="8">HHV6B_d37</strain>
    </source>
</reference>
<evidence type="ECO:0000313" key="6">
    <source>
        <dbReference type="EMBL" id="QOI15964.1"/>
    </source>
</evidence>
<dbReference type="EMBL" id="MW049326">
    <property type="protein sequence ID" value="QOI16050.1"/>
    <property type="molecule type" value="Genomic_DNA"/>
</dbReference>
<proteinExistence type="predicted"/>
<dbReference type="EMBL" id="MW049327">
    <property type="protein sequence ID" value="QOI16137.1"/>
    <property type="molecule type" value="Genomic_DNA"/>
</dbReference>
<evidence type="ECO:0000313" key="5">
    <source>
        <dbReference type="EMBL" id="QOI15878.1"/>
    </source>
</evidence>
<dbReference type="EMBL" id="MW049325">
    <property type="protein sequence ID" value="QOI15964.1"/>
    <property type="molecule type" value="Genomic_DNA"/>
</dbReference>
<keyword evidence="2" id="KW-0946">Virion</keyword>
<protein>
    <submittedName>
        <fullName evidence="6">Envelope glycoprotein Q2</fullName>
    </submittedName>
</protein>
<comment type="subcellular location">
    <subcellularLocation>
        <location evidence="1">Virion</location>
    </subcellularLocation>
</comment>
<dbReference type="GO" id="GO:0019031">
    <property type="term" value="C:viral envelope"/>
    <property type="evidence" value="ECO:0007669"/>
    <property type="project" value="UniProtKB-KW"/>
</dbReference>
<organism evidence="6">
    <name type="scientific">Human herpesvirus 6B</name>
    <name type="common">HHV-6 variant B</name>
    <name type="synonym">Human B lymphotropic virus</name>
    <dbReference type="NCBI Taxonomy" id="32604"/>
    <lineage>
        <taxon>Viruses</taxon>
        <taxon>Duplodnaviria</taxon>
        <taxon>Heunggongvirae</taxon>
        <taxon>Peploviricota</taxon>
        <taxon>Herviviricetes</taxon>
        <taxon>Herpesvirales</taxon>
        <taxon>Orthoherpesviridae</taxon>
        <taxon>Betaherpesvirinae</taxon>
        <taxon>Roseolovirus</taxon>
        <taxon>Roseolovirus humanbeta6b</taxon>
    </lineage>
</organism>
<evidence type="ECO:0000259" key="4">
    <source>
        <dbReference type="Pfam" id="PF25736"/>
    </source>
</evidence>
<accession>A0A8E4LG87</accession>
<dbReference type="Pfam" id="PF25736">
    <property type="entry name" value="Herpes_gQ2"/>
    <property type="match status" value="1"/>
</dbReference>
<evidence type="ECO:0000256" key="2">
    <source>
        <dbReference type="ARBA" id="ARBA00022844"/>
    </source>
</evidence>
<keyword evidence="3" id="KW-0325">Glycoprotein</keyword>
<evidence type="ECO:0000256" key="1">
    <source>
        <dbReference type="ARBA" id="ARBA00004328"/>
    </source>
</evidence>
<sequence length="182" mass="21047">MHFVAVYILTHFHAYPGVAALPFFSTLPKITSCCDHYVVLNSLSSVSSSTPTCLDGEILFQNAGQKFCRPFTDNRTIVYTMQDQVQRPWSVTWMDFNLVISDYGRAVIENLTESAMSAHKNGPRYLQMETFISDLFRYECHRDNRYVLEKKLQMFYPTTHMNELLFYPSDPTLPSPYGNGHY</sequence>
<evidence type="ECO:0000313" key="8">
    <source>
        <dbReference type="EMBL" id="QOI16137.1"/>
    </source>
</evidence>
<evidence type="ECO:0000256" key="3">
    <source>
        <dbReference type="ARBA" id="ARBA00023180"/>
    </source>
</evidence>
<dbReference type="InterPro" id="IPR057862">
    <property type="entry name" value="Q2/Q1/105"/>
</dbReference>